<dbReference type="PANTHER" id="PTHR43798:SF31">
    <property type="entry name" value="AB HYDROLASE SUPERFAMILY PROTEIN YCLE"/>
    <property type="match status" value="1"/>
</dbReference>
<dbReference type="RefSeq" id="WP_026937489.1">
    <property type="nucleotide sequence ID" value="NZ_CP028426.1"/>
</dbReference>
<keyword evidence="1 3" id="KW-0378">Hydrolase</keyword>
<protein>
    <submittedName>
        <fullName evidence="3">Alpha/beta hydrolase</fullName>
    </submittedName>
</protein>
<dbReference type="Proteomes" id="UP001170379">
    <property type="component" value="Unassembled WGS sequence"/>
</dbReference>
<accession>A0ABT7CAN7</accession>
<dbReference type="InterPro" id="IPR029058">
    <property type="entry name" value="AB_hydrolase_fold"/>
</dbReference>
<dbReference type="Gene3D" id="3.40.50.1820">
    <property type="entry name" value="alpha/beta hydrolase"/>
    <property type="match status" value="1"/>
</dbReference>
<dbReference type="PANTHER" id="PTHR43798">
    <property type="entry name" value="MONOACYLGLYCEROL LIPASE"/>
    <property type="match status" value="1"/>
</dbReference>
<dbReference type="EMBL" id="PXVD01000022">
    <property type="protein sequence ID" value="MDJ1372260.1"/>
    <property type="molecule type" value="Genomic_DNA"/>
</dbReference>
<evidence type="ECO:0000313" key="3">
    <source>
        <dbReference type="EMBL" id="MDJ1372260.1"/>
    </source>
</evidence>
<sequence>MTLTEETNQARTWKYYTEPTIVDVDGVATAYRRGGTGEPLVYLHGGGGTREWAPIHQQLAEQFDVIAPEHPGFGDTPRPHGVDSWEDFVLHYDAFFRALGLEKFHLVGTSMGAWLAANLAITFPERYNSLTLITPLGTRIQDEPFIDIFRGTAEDEAKAFFNGRQDRYAEDLVQEGELEDFIFDYGQKATAALLMFNPRYDFKLDRKLKRVQIPALVIGVDDDRVVGNQQAGRFAELLPNAILKTISGTEGEPSGHGVTVEQPADVTQAIRDFTASL</sequence>
<proteinExistence type="predicted"/>
<feature type="domain" description="AB hydrolase-1" evidence="2">
    <location>
        <begin position="39"/>
        <end position="248"/>
    </location>
</feature>
<gene>
    <name evidence="3" type="ORF">C7K25_12920</name>
</gene>
<dbReference type="GO" id="GO:0016787">
    <property type="term" value="F:hydrolase activity"/>
    <property type="evidence" value="ECO:0007669"/>
    <property type="project" value="UniProtKB-KW"/>
</dbReference>
<reference evidence="3" key="2">
    <citation type="journal article" date="2022" name="Sci. Rep.">
        <title>In silico prediction of the enzymes involved in the degradation of the herbicide molinate by Gulosibacter molinativorax ON4T.</title>
        <authorList>
            <person name="Lopes A.R."/>
            <person name="Bunin E."/>
            <person name="Viana A.T."/>
            <person name="Froufe H."/>
            <person name="Munoz-Merida A."/>
            <person name="Pinho D."/>
            <person name="Figueiredo J."/>
            <person name="Barroso C."/>
            <person name="Vaz-Moreira I."/>
            <person name="Bellanger X."/>
            <person name="Egas C."/>
            <person name="Nunes O.C."/>
        </authorList>
    </citation>
    <scope>NUCLEOTIDE SEQUENCE</scope>
    <source>
        <strain evidence="3">ON4</strain>
    </source>
</reference>
<name>A0ABT7CAN7_9MICO</name>
<reference evidence="3" key="1">
    <citation type="submission" date="2018-03" db="EMBL/GenBank/DDBJ databases">
        <authorList>
            <person name="Nunes O.C."/>
            <person name="Lopes A.R."/>
            <person name="Froufe H."/>
            <person name="Munoz-Merida A."/>
            <person name="Barroso C."/>
            <person name="Egas C."/>
        </authorList>
    </citation>
    <scope>NUCLEOTIDE SEQUENCE</scope>
    <source>
        <strain evidence="3">ON4</strain>
    </source>
</reference>
<dbReference type="Pfam" id="PF00561">
    <property type="entry name" value="Abhydrolase_1"/>
    <property type="match status" value="1"/>
</dbReference>
<dbReference type="InterPro" id="IPR000073">
    <property type="entry name" value="AB_hydrolase_1"/>
</dbReference>
<organism evidence="3 4">
    <name type="scientific">Gulosibacter molinativorax</name>
    <dbReference type="NCBI Taxonomy" id="256821"/>
    <lineage>
        <taxon>Bacteria</taxon>
        <taxon>Bacillati</taxon>
        <taxon>Actinomycetota</taxon>
        <taxon>Actinomycetes</taxon>
        <taxon>Micrococcales</taxon>
        <taxon>Microbacteriaceae</taxon>
        <taxon>Gulosibacter</taxon>
    </lineage>
</organism>
<dbReference type="SUPFAM" id="SSF53474">
    <property type="entry name" value="alpha/beta-Hydrolases"/>
    <property type="match status" value="1"/>
</dbReference>
<keyword evidence="4" id="KW-1185">Reference proteome</keyword>
<comment type="caution">
    <text evidence="3">The sequence shown here is derived from an EMBL/GenBank/DDBJ whole genome shotgun (WGS) entry which is preliminary data.</text>
</comment>
<dbReference type="InterPro" id="IPR050266">
    <property type="entry name" value="AB_hydrolase_sf"/>
</dbReference>
<dbReference type="PRINTS" id="PR00111">
    <property type="entry name" value="ABHYDROLASE"/>
</dbReference>
<evidence type="ECO:0000259" key="2">
    <source>
        <dbReference type="Pfam" id="PF00561"/>
    </source>
</evidence>
<evidence type="ECO:0000313" key="4">
    <source>
        <dbReference type="Proteomes" id="UP001170379"/>
    </source>
</evidence>
<evidence type="ECO:0000256" key="1">
    <source>
        <dbReference type="ARBA" id="ARBA00022801"/>
    </source>
</evidence>